<sequence>MKHLLHTLEGRLATLPVPIALQLPAGQQLGAPDPAVTLRFHDRMALVALATGELGNVGAAIVEGRVALEGGMRDLMAAAAGLLTRDPARDWPQRWWQRLLAWTRVRALATRTLAHAMARDARQVQFHYDLSDDFYALWLDPRRVYSCAYFRTPDMALAQAQEAKLDHICRKLRLRAGERFLDIGAGWGGLLLWAAEHYGVDATGITLSHNQHAHVQRLIQAQGLQGRVRMLLCDYRALPVGQPFDKIASVGMFEHVGRAQMGRYFATLARLLRPGGLLLNHGITAGAVDNAGLGAGMGDFIEQYIFPGGELLHVSAVLHHMARAGLEMVDTENLRPHYARTLWAWSDRLEARLPAARQVLAAQSGAGQGDKVLRAYRLYLAGSALGFERGWMALHQILLAQPDGNAGTGTMPGAQSDYPFMRDYIYAAQGNALPCSTDSSPALAPT</sequence>
<dbReference type="InterPro" id="IPR050723">
    <property type="entry name" value="CFA/CMAS"/>
</dbReference>
<dbReference type="InterPro" id="IPR029063">
    <property type="entry name" value="SAM-dependent_MTases_sf"/>
</dbReference>
<organism evidence="6 7">
    <name type="scientific">Verminephrobacter eiseniae (strain EF01-2)</name>
    <dbReference type="NCBI Taxonomy" id="391735"/>
    <lineage>
        <taxon>Bacteria</taxon>
        <taxon>Pseudomonadati</taxon>
        <taxon>Pseudomonadota</taxon>
        <taxon>Betaproteobacteria</taxon>
        <taxon>Burkholderiales</taxon>
        <taxon>Comamonadaceae</taxon>
        <taxon>Verminephrobacter</taxon>
    </lineage>
</organism>
<comment type="similarity">
    <text evidence="1">Belongs to the CFA/CMAS family.</text>
</comment>
<dbReference type="GO" id="GO:0032259">
    <property type="term" value="P:methylation"/>
    <property type="evidence" value="ECO:0007669"/>
    <property type="project" value="UniProtKB-KW"/>
</dbReference>
<name>A1WF70_VEREI</name>
<dbReference type="EMBL" id="CP000542">
    <property type="protein sequence ID" value="ABM56277.1"/>
    <property type="molecule type" value="Genomic_DNA"/>
</dbReference>
<dbReference type="CDD" id="cd02440">
    <property type="entry name" value="AdoMet_MTases"/>
    <property type="match status" value="1"/>
</dbReference>
<dbReference type="SUPFAM" id="SSF53335">
    <property type="entry name" value="S-adenosyl-L-methionine-dependent methyltransferases"/>
    <property type="match status" value="1"/>
</dbReference>
<dbReference type="GeneID" id="76459200"/>
<dbReference type="STRING" id="391735.Veis_0493"/>
<evidence type="ECO:0000256" key="4">
    <source>
        <dbReference type="ARBA" id="ARBA00022691"/>
    </source>
</evidence>
<accession>A1WF70</accession>
<evidence type="ECO:0000256" key="1">
    <source>
        <dbReference type="ARBA" id="ARBA00010815"/>
    </source>
</evidence>
<proteinExistence type="inferred from homology"/>
<dbReference type="EC" id="2.1.1.79" evidence="6"/>
<dbReference type="Pfam" id="PF02353">
    <property type="entry name" value="CMAS"/>
    <property type="match status" value="1"/>
</dbReference>
<dbReference type="RefSeq" id="WP_011808293.1">
    <property type="nucleotide sequence ID" value="NC_008786.1"/>
</dbReference>
<evidence type="ECO:0000256" key="2">
    <source>
        <dbReference type="ARBA" id="ARBA00022603"/>
    </source>
</evidence>
<dbReference type="PANTHER" id="PTHR43667:SF1">
    <property type="entry name" value="CYCLOPROPANE-FATTY-ACYL-PHOSPHOLIPID SYNTHASE"/>
    <property type="match status" value="1"/>
</dbReference>
<evidence type="ECO:0000256" key="3">
    <source>
        <dbReference type="ARBA" id="ARBA00022679"/>
    </source>
</evidence>
<dbReference type="eggNOG" id="COG2230">
    <property type="taxonomic scope" value="Bacteria"/>
</dbReference>
<dbReference type="GO" id="GO:0008610">
    <property type="term" value="P:lipid biosynthetic process"/>
    <property type="evidence" value="ECO:0007669"/>
    <property type="project" value="InterPro"/>
</dbReference>
<dbReference type="PANTHER" id="PTHR43667">
    <property type="entry name" value="CYCLOPROPANE-FATTY-ACYL-PHOSPHOLIPID SYNTHASE"/>
    <property type="match status" value="1"/>
</dbReference>
<evidence type="ECO:0000313" key="6">
    <source>
        <dbReference type="EMBL" id="ABM56277.1"/>
    </source>
</evidence>
<keyword evidence="3 6" id="KW-0808">Transferase</keyword>
<evidence type="ECO:0000256" key="5">
    <source>
        <dbReference type="ARBA" id="ARBA00023098"/>
    </source>
</evidence>
<dbReference type="GO" id="GO:0008825">
    <property type="term" value="F:cyclopropane-fatty-acyl-phospholipid synthase activity"/>
    <property type="evidence" value="ECO:0007669"/>
    <property type="project" value="UniProtKB-EC"/>
</dbReference>
<evidence type="ECO:0000313" key="7">
    <source>
        <dbReference type="Proteomes" id="UP000000374"/>
    </source>
</evidence>
<dbReference type="Gene3D" id="3.40.50.150">
    <property type="entry name" value="Vaccinia Virus protein VP39"/>
    <property type="match status" value="1"/>
</dbReference>
<keyword evidence="4" id="KW-0949">S-adenosyl-L-methionine</keyword>
<dbReference type="InterPro" id="IPR003333">
    <property type="entry name" value="CMAS"/>
</dbReference>
<gene>
    <name evidence="6" type="ordered locus">Veis_0493</name>
</gene>
<keyword evidence="7" id="KW-1185">Reference proteome</keyword>
<dbReference type="PIRSF" id="PIRSF003085">
    <property type="entry name" value="CMAS"/>
    <property type="match status" value="1"/>
</dbReference>
<dbReference type="KEGG" id="vei:Veis_0493"/>
<reference evidence="7" key="1">
    <citation type="submission" date="2006-12" db="EMBL/GenBank/DDBJ databases">
        <title>Complete sequence of chromosome 1 of Verminephrobacter eiseniae EF01-2.</title>
        <authorList>
            <person name="Copeland A."/>
            <person name="Lucas S."/>
            <person name="Lapidus A."/>
            <person name="Barry K."/>
            <person name="Detter J.C."/>
            <person name="Glavina del Rio T."/>
            <person name="Dalin E."/>
            <person name="Tice H."/>
            <person name="Pitluck S."/>
            <person name="Chertkov O."/>
            <person name="Brettin T."/>
            <person name="Bruce D."/>
            <person name="Han C."/>
            <person name="Tapia R."/>
            <person name="Gilna P."/>
            <person name="Schmutz J."/>
            <person name="Larimer F."/>
            <person name="Land M."/>
            <person name="Hauser L."/>
            <person name="Kyrpides N."/>
            <person name="Kim E."/>
            <person name="Stahl D."/>
            <person name="Richardson P."/>
        </authorList>
    </citation>
    <scope>NUCLEOTIDE SEQUENCE [LARGE SCALE GENOMIC DNA]</scope>
    <source>
        <strain evidence="7">EF01-2</strain>
    </source>
</reference>
<keyword evidence="2 6" id="KW-0489">Methyltransferase</keyword>
<keyword evidence="5" id="KW-0443">Lipid metabolism</keyword>
<dbReference type="OrthoDB" id="9782855at2"/>
<protein>
    <submittedName>
        <fullName evidence="6">Cyclopropane-fatty-acyl-phospholipid synthase</fullName>
        <ecNumber evidence="6">2.1.1.79</ecNumber>
    </submittedName>
</protein>
<dbReference type="Proteomes" id="UP000000374">
    <property type="component" value="Chromosome"/>
</dbReference>
<dbReference type="AlphaFoldDB" id="A1WF70"/>
<dbReference type="HOGENOM" id="CLU_026434_6_2_4"/>